<reference evidence="2" key="2">
    <citation type="submission" date="2023-06" db="EMBL/GenBank/DDBJ databases">
        <authorList>
            <person name="Swenson N.G."/>
            <person name="Wegrzyn J.L."/>
            <person name="Mcevoy S.L."/>
        </authorList>
    </citation>
    <scope>NUCLEOTIDE SEQUENCE</scope>
    <source>
        <strain evidence="2">NS2018</strain>
        <tissue evidence="2">Leaf</tissue>
    </source>
</reference>
<dbReference type="AlphaFoldDB" id="A0AA39RFM2"/>
<protein>
    <submittedName>
        <fullName evidence="2">Uncharacterized protein</fullName>
    </submittedName>
</protein>
<feature type="compositionally biased region" description="Basic and acidic residues" evidence="1">
    <location>
        <begin position="92"/>
        <end position="107"/>
    </location>
</feature>
<evidence type="ECO:0000313" key="3">
    <source>
        <dbReference type="Proteomes" id="UP001168877"/>
    </source>
</evidence>
<organism evidence="2 3">
    <name type="scientific">Acer saccharum</name>
    <name type="common">Sugar maple</name>
    <dbReference type="NCBI Taxonomy" id="4024"/>
    <lineage>
        <taxon>Eukaryota</taxon>
        <taxon>Viridiplantae</taxon>
        <taxon>Streptophyta</taxon>
        <taxon>Embryophyta</taxon>
        <taxon>Tracheophyta</taxon>
        <taxon>Spermatophyta</taxon>
        <taxon>Magnoliopsida</taxon>
        <taxon>eudicotyledons</taxon>
        <taxon>Gunneridae</taxon>
        <taxon>Pentapetalae</taxon>
        <taxon>rosids</taxon>
        <taxon>malvids</taxon>
        <taxon>Sapindales</taxon>
        <taxon>Sapindaceae</taxon>
        <taxon>Hippocastanoideae</taxon>
        <taxon>Acereae</taxon>
        <taxon>Acer</taxon>
    </lineage>
</organism>
<sequence length="135" mass="15117">MQIELNDDDTNKIYDDTAVREASCGSLKEAVVSVGLVICLVFRDGVDIESPKYPHVKKQKPNFTFVFLAVSRLSNWRSETQTLSLQLLHACAGDDRGGDESGGDERRAHRRRRSDTGLKAKSRPEFDPNSFKGFV</sequence>
<evidence type="ECO:0000313" key="2">
    <source>
        <dbReference type="EMBL" id="KAK0571817.1"/>
    </source>
</evidence>
<comment type="caution">
    <text evidence="2">The sequence shown here is derived from an EMBL/GenBank/DDBJ whole genome shotgun (WGS) entry which is preliminary data.</text>
</comment>
<dbReference type="Proteomes" id="UP001168877">
    <property type="component" value="Unassembled WGS sequence"/>
</dbReference>
<feature type="compositionally biased region" description="Basic and acidic residues" evidence="1">
    <location>
        <begin position="114"/>
        <end position="126"/>
    </location>
</feature>
<dbReference type="EMBL" id="JAUESC010000388">
    <property type="protein sequence ID" value="KAK0571817.1"/>
    <property type="molecule type" value="Genomic_DNA"/>
</dbReference>
<evidence type="ECO:0000256" key="1">
    <source>
        <dbReference type="SAM" id="MobiDB-lite"/>
    </source>
</evidence>
<accession>A0AA39RFM2</accession>
<keyword evidence="3" id="KW-1185">Reference proteome</keyword>
<proteinExistence type="predicted"/>
<feature type="region of interest" description="Disordered" evidence="1">
    <location>
        <begin position="92"/>
        <end position="135"/>
    </location>
</feature>
<gene>
    <name evidence="2" type="ORF">LWI29_021996</name>
</gene>
<reference evidence="2" key="1">
    <citation type="journal article" date="2022" name="Plant J.">
        <title>Strategies of tolerance reflected in two North American maple genomes.</title>
        <authorList>
            <person name="McEvoy S.L."/>
            <person name="Sezen U.U."/>
            <person name="Trouern-Trend A."/>
            <person name="McMahon S.M."/>
            <person name="Schaberg P.G."/>
            <person name="Yang J."/>
            <person name="Wegrzyn J.L."/>
            <person name="Swenson N.G."/>
        </authorList>
    </citation>
    <scope>NUCLEOTIDE SEQUENCE</scope>
    <source>
        <strain evidence="2">NS2018</strain>
    </source>
</reference>
<name>A0AA39RFM2_ACESA</name>